<keyword evidence="2" id="KW-0472">Membrane</keyword>
<organism evidence="3 4">
    <name type="scientific">Protopolystoma xenopodis</name>
    <dbReference type="NCBI Taxonomy" id="117903"/>
    <lineage>
        <taxon>Eukaryota</taxon>
        <taxon>Metazoa</taxon>
        <taxon>Spiralia</taxon>
        <taxon>Lophotrochozoa</taxon>
        <taxon>Platyhelminthes</taxon>
        <taxon>Monogenea</taxon>
        <taxon>Polyopisthocotylea</taxon>
        <taxon>Polystomatidea</taxon>
        <taxon>Polystomatidae</taxon>
        <taxon>Protopolystoma</taxon>
    </lineage>
</organism>
<reference evidence="3" key="1">
    <citation type="submission" date="2018-11" db="EMBL/GenBank/DDBJ databases">
        <authorList>
            <consortium name="Pathogen Informatics"/>
        </authorList>
    </citation>
    <scope>NUCLEOTIDE SEQUENCE</scope>
</reference>
<dbReference type="AlphaFoldDB" id="A0A448XL23"/>
<feature type="transmembrane region" description="Helical" evidence="2">
    <location>
        <begin position="69"/>
        <end position="89"/>
    </location>
</feature>
<accession>A0A448XL23</accession>
<evidence type="ECO:0000313" key="4">
    <source>
        <dbReference type="Proteomes" id="UP000784294"/>
    </source>
</evidence>
<name>A0A448XL23_9PLAT</name>
<evidence type="ECO:0000256" key="2">
    <source>
        <dbReference type="SAM" id="Phobius"/>
    </source>
</evidence>
<dbReference type="Proteomes" id="UP000784294">
    <property type="component" value="Unassembled WGS sequence"/>
</dbReference>
<sequence length="91" mass="10150">MTELTEDADYDASEMSEKVPSPLSDAGNYADYVGQGTFYSVALTTRPSCTNEVNPFSKVFVVYSRTTSLHIQSLLTLFFFVIAFTRFTVDP</sequence>
<evidence type="ECO:0000313" key="3">
    <source>
        <dbReference type="EMBL" id="VEL39183.1"/>
    </source>
</evidence>
<feature type="compositionally biased region" description="Acidic residues" evidence="1">
    <location>
        <begin position="1"/>
        <end position="14"/>
    </location>
</feature>
<proteinExistence type="predicted"/>
<gene>
    <name evidence="3" type="ORF">PXEA_LOCUS32623</name>
</gene>
<protein>
    <submittedName>
        <fullName evidence="3">Uncharacterized protein</fullName>
    </submittedName>
</protein>
<keyword evidence="2" id="KW-0812">Transmembrane</keyword>
<keyword evidence="2" id="KW-1133">Transmembrane helix</keyword>
<evidence type="ECO:0000256" key="1">
    <source>
        <dbReference type="SAM" id="MobiDB-lite"/>
    </source>
</evidence>
<feature type="region of interest" description="Disordered" evidence="1">
    <location>
        <begin position="1"/>
        <end position="24"/>
    </location>
</feature>
<keyword evidence="4" id="KW-1185">Reference proteome</keyword>
<comment type="caution">
    <text evidence="3">The sequence shown here is derived from an EMBL/GenBank/DDBJ whole genome shotgun (WGS) entry which is preliminary data.</text>
</comment>
<dbReference type="EMBL" id="CAAALY010260359">
    <property type="protein sequence ID" value="VEL39183.1"/>
    <property type="molecule type" value="Genomic_DNA"/>
</dbReference>